<dbReference type="Proteomes" id="UP000018896">
    <property type="component" value="Unassembled WGS sequence"/>
</dbReference>
<name>W4QS45_HALA3</name>
<dbReference type="RefSeq" id="WP_035663809.1">
    <property type="nucleotide sequence ID" value="NZ_BAUV01000010.1"/>
</dbReference>
<evidence type="ECO:0008006" key="3">
    <source>
        <dbReference type="Google" id="ProtNLM"/>
    </source>
</evidence>
<reference evidence="1 2" key="1">
    <citation type="journal article" date="2014" name="Genome Announc.">
        <title>Draft Genome Sequences of Three Alkaliphilic Bacillus Strains, Bacillus wakoensis JCM 9140T, Bacillus akibai JCM 9157T, and Bacillus hemicellulosilyticus JCM 9152T.</title>
        <authorList>
            <person name="Yuki M."/>
            <person name="Oshima K."/>
            <person name="Suda W."/>
            <person name="Oshida Y."/>
            <person name="Kitamura K."/>
            <person name="Iida T."/>
            <person name="Hattori M."/>
            <person name="Ohkuma M."/>
        </authorList>
    </citation>
    <scope>NUCLEOTIDE SEQUENCE [LARGE SCALE GENOMIC DNA]</scope>
    <source>
        <strain evidence="1 2">JCM 9157</strain>
    </source>
</reference>
<gene>
    <name evidence="1" type="ORF">JCM9157_1840</name>
</gene>
<sequence>MSVWALKGDMGIFKKTMDFKVTVTERKMPERVAFTLEARKEGIKGEGSYKAVAKGEGVTEVEFNLDMTGTGFPAKVVNALLSKTLPRDCEELKDNLIQVLEKEGQSVDAR</sequence>
<proteinExistence type="predicted"/>
<accession>W4QS45</accession>
<comment type="caution">
    <text evidence="1">The sequence shown here is derived from an EMBL/GenBank/DDBJ whole genome shotgun (WGS) entry which is preliminary data.</text>
</comment>
<dbReference type="InterPro" id="IPR023393">
    <property type="entry name" value="START-like_dom_sf"/>
</dbReference>
<evidence type="ECO:0000313" key="2">
    <source>
        <dbReference type="Proteomes" id="UP000018896"/>
    </source>
</evidence>
<dbReference type="OrthoDB" id="2374625at2"/>
<evidence type="ECO:0000313" key="1">
    <source>
        <dbReference type="EMBL" id="GAE34762.1"/>
    </source>
</evidence>
<dbReference type="SUPFAM" id="SSF55961">
    <property type="entry name" value="Bet v1-like"/>
    <property type="match status" value="1"/>
</dbReference>
<keyword evidence="2" id="KW-1185">Reference proteome</keyword>
<dbReference type="CDD" id="cd07812">
    <property type="entry name" value="SRPBCC"/>
    <property type="match status" value="1"/>
</dbReference>
<protein>
    <recommendedName>
        <fullName evidence="3">SRPBCC family protein</fullName>
    </recommendedName>
</protein>
<dbReference type="Gene3D" id="3.30.530.20">
    <property type="match status" value="1"/>
</dbReference>
<organism evidence="1 2">
    <name type="scientific">Halalkalibacter akibai (strain ATCC 43226 / DSM 21942 / CIP 109018 / JCM 9157 / 1139)</name>
    <name type="common">Bacillus akibai</name>
    <dbReference type="NCBI Taxonomy" id="1236973"/>
    <lineage>
        <taxon>Bacteria</taxon>
        <taxon>Bacillati</taxon>
        <taxon>Bacillota</taxon>
        <taxon>Bacilli</taxon>
        <taxon>Bacillales</taxon>
        <taxon>Bacillaceae</taxon>
        <taxon>Halalkalibacter</taxon>
    </lineage>
</organism>
<dbReference type="AlphaFoldDB" id="W4QS45"/>
<dbReference type="STRING" id="1236973.JCM9157_1840"/>
<dbReference type="eggNOG" id="COG3427">
    <property type="taxonomic scope" value="Bacteria"/>
</dbReference>
<dbReference type="EMBL" id="BAUV01000010">
    <property type="protein sequence ID" value="GAE34762.1"/>
    <property type="molecule type" value="Genomic_DNA"/>
</dbReference>